<dbReference type="GO" id="GO:0006508">
    <property type="term" value="P:proteolysis"/>
    <property type="evidence" value="ECO:0007669"/>
    <property type="project" value="UniProtKB-KW"/>
</dbReference>
<sequence length="536" mass="59004">MILLAVSLSFPLSSWGQSQNFKNGETLEIEDAIIKELINSYVDTVKLDKILTYGIEAMLNRLDPYTVYIPEEDQEGLEMMLSGTYGGIGAIIYKRPGQGVIINEPYEGSPATKAGLQPGDMILTIDGEEVFDLESAECSNRMKGKPGTDVRFKIKKVRTGDTVDIKVTRERIHLPDIEYAGMIDDSTGYIRLTGFTAGAAEDMRKKVISLKKEGMERMVLDLRGNGGGAMNEAVDITSIFLPKNTLVVSAKGRGNAPVAEYRTRLDPVDTAMPLLVLIDGASASSSEIVAGAIQDLDRGLIMGTRSYGKGLVQSIRPLPYNGQLKVTTARYYTPSGRCVQALDYSNRRSDGSVGYVPDSLRKEFKTAGGRTVKDGGGISPDVEIPVQEYSRIVYSLVLNGIIEEYTLDYVAKHDSIAAPEDFRLSEKDFEDFVGFAASKEFDYRSQAKALLDEMKKAIEDEGLGHLVGAEADSLAKAVDLSKEEIILHHKDQIIPFIEEEIVVRYYFQPAGVKVRLRTDRQLHEALEKWAATPSAL</sequence>
<dbReference type="Pfam" id="PF17820">
    <property type="entry name" value="PDZ_6"/>
    <property type="match status" value="1"/>
</dbReference>
<evidence type="ECO:0000256" key="1">
    <source>
        <dbReference type="ARBA" id="ARBA00009179"/>
    </source>
</evidence>
<dbReference type="PANTHER" id="PTHR32060:SF30">
    <property type="entry name" value="CARBOXY-TERMINAL PROCESSING PROTEASE CTPA"/>
    <property type="match status" value="1"/>
</dbReference>
<dbReference type="GO" id="GO:0030288">
    <property type="term" value="C:outer membrane-bounded periplasmic space"/>
    <property type="evidence" value="ECO:0007669"/>
    <property type="project" value="TreeGrafter"/>
</dbReference>
<dbReference type="InterPro" id="IPR029045">
    <property type="entry name" value="ClpP/crotonase-like_dom_sf"/>
</dbReference>
<dbReference type="InterPro" id="IPR036034">
    <property type="entry name" value="PDZ_sf"/>
</dbReference>
<comment type="caution">
    <text evidence="7">The sequence shown here is derived from an EMBL/GenBank/DDBJ whole genome shotgun (WGS) entry which is preliminary data.</text>
</comment>
<proteinExistence type="inferred from homology"/>
<dbReference type="InterPro" id="IPR005151">
    <property type="entry name" value="Tail-specific_protease"/>
</dbReference>
<gene>
    <name evidence="7" type="ORF">IAC87_06160</name>
</gene>
<protein>
    <submittedName>
        <fullName evidence="7">S41 family peptidase</fullName>
    </submittedName>
</protein>
<dbReference type="NCBIfam" id="TIGR00225">
    <property type="entry name" value="prc"/>
    <property type="match status" value="1"/>
</dbReference>
<evidence type="ECO:0000256" key="4">
    <source>
        <dbReference type="ARBA" id="ARBA00022825"/>
    </source>
</evidence>
<dbReference type="Proteomes" id="UP000823772">
    <property type="component" value="Unassembled WGS sequence"/>
</dbReference>
<dbReference type="PROSITE" id="PS50106">
    <property type="entry name" value="PDZ"/>
    <property type="match status" value="1"/>
</dbReference>
<dbReference type="EMBL" id="JADILY010000130">
    <property type="protein sequence ID" value="MBO8482112.1"/>
    <property type="molecule type" value="Genomic_DNA"/>
</dbReference>
<dbReference type="InterPro" id="IPR001478">
    <property type="entry name" value="PDZ"/>
</dbReference>
<evidence type="ECO:0000256" key="3">
    <source>
        <dbReference type="ARBA" id="ARBA00022801"/>
    </source>
</evidence>
<keyword evidence="3 5" id="KW-0378">Hydrolase</keyword>
<name>A0A9D9J0K1_9BACT</name>
<dbReference type="Gene3D" id="3.90.226.10">
    <property type="entry name" value="2-enoyl-CoA Hydratase, Chain A, domain 1"/>
    <property type="match status" value="1"/>
</dbReference>
<dbReference type="CDD" id="cd06782">
    <property type="entry name" value="cpPDZ_CPP-like"/>
    <property type="match status" value="1"/>
</dbReference>
<keyword evidence="4 5" id="KW-0720">Serine protease</keyword>
<evidence type="ECO:0000256" key="5">
    <source>
        <dbReference type="RuleBase" id="RU004404"/>
    </source>
</evidence>
<feature type="domain" description="PDZ" evidence="6">
    <location>
        <begin position="66"/>
        <end position="143"/>
    </location>
</feature>
<dbReference type="Pfam" id="PF03572">
    <property type="entry name" value="Peptidase_S41"/>
    <property type="match status" value="1"/>
</dbReference>
<keyword evidence="2 5" id="KW-0645">Protease</keyword>
<comment type="similarity">
    <text evidence="1 5">Belongs to the peptidase S41A family.</text>
</comment>
<dbReference type="InterPro" id="IPR041489">
    <property type="entry name" value="PDZ_6"/>
</dbReference>
<evidence type="ECO:0000256" key="2">
    <source>
        <dbReference type="ARBA" id="ARBA00022670"/>
    </source>
</evidence>
<dbReference type="SMART" id="SM00245">
    <property type="entry name" value="TSPc"/>
    <property type="match status" value="1"/>
</dbReference>
<dbReference type="GO" id="GO:0004175">
    <property type="term" value="F:endopeptidase activity"/>
    <property type="evidence" value="ECO:0007669"/>
    <property type="project" value="TreeGrafter"/>
</dbReference>
<evidence type="ECO:0000313" key="8">
    <source>
        <dbReference type="Proteomes" id="UP000823772"/>
    </source>
</evidence>
<dbReference type="SMART" id="SM00228">
    <property type="entry name" value="PDZ"/>
    <property type="match status" value="1"/>
</dbReference>
<dbReference type="GO" id="GO:0007165">
    <property type="term" value="P:signal transduction"/>
    <property type="evidence" value="ECO:0007669"/>
    <property type="project" value="TreeGrafter"/>
</dbReference>
<dbReference type="Gene3D" id="3.30.750.44">
    <property type="match status" value="1"/>
</dbReference>
<evidence type="ECO:0000259" key="6">
    <source>
        <dbReference type="PROSITE" id="PS50106"/>
    </source>
</evidence>
<dbReference type="CDD" id="cd07560">
    <property type="entry name" value="Peptidase_S41_CPP"/>
    <property type="match status" value="1"/>
</dbReference>
<dbReference type="SUPFAM" id="SSF50156">
    <property type="entry name" value="PDZ domain-like"/>
    <property type="match status" value="1"/>
</dbReference>
<dbReference type="AlphaFoldDB" id="A0A9D9J0K1"/>
<accession>A0A9D9J0K1</accession>
<organism evidence="7 8">
    <name type="scientific">Candidatus Merdivivens faecigallinarum</name>
    <dbReference type="NCBI Taxonomy" id="2840871"/>
    <lineage>
        <taxon>Bacteria</taxon>
        <taxon>Pseudomonadati</taxon>
        <taxon>Bacteroidota</taxon>
        <taxon>Bacteroidia</taxon>
        <taxon>Bacteroidales</taxon>
        <taxon>Muribaculaceae</taxon>
        <taxon>Muribaculaceae incertae sedis</taxon>
        <taxon>Candidatus Merdivivens</taxon>
    </lineage>
</organism>
<reference evidence="7" key="1">
    <citation type="submission" date="2020-10" db="EMBL/GenBank/DDBJ databases">
        <authorList>
            <person name="Gilroy R."/>
        </authorList>
    </citation>
    <scope>NUCLEOTIDE SEQUENCE</scope>
    <source>
        <strain evidence="7">B3-2255</strain>
    </source>
</reference>
<evidence type="ECO:0000313" key="7">
    <source>
        <dbReference type="EMBL" id="MBO8482112.1"/>
    </source>
</evidence>
<reference evidence="7" key="2">
    <citation type="journal article" date="2021" name="PeerJ">
        <title>Extensive microbial diversity within the chicken gut microbiome revealed by metagenomics and culture.</title>
        <authorList>
            <person name="Gilroy R."/>
            <person name="Ravi A."/>
            <person name="Getino M."/>
            <person name="Pursley I."/>
            <person name="Horton D.L."/>
            <person name="Alikhan N.F."/>
            <person name="Baker D."/>
            <person name="Gharbi K."/>
            <person name="Hall N."/>
            <person name="Watson M."/>
            <person name="Adriaenssens E.M."/>
            <person name="Foster-Nyarko E."/>
            <person name="Jarju S."/>
            <person name="Secka A."/>
            <person name="Antonio M."/>
            <person name="Oren A."/>
            <person name="Chaudhuri R.R."/>
            <person name="La Ragione R."/>
            <person name="Hildebrand F."/>
            <person name="Pallen M.J."/>
        </authorList>
    </citation>
    <scope>NUCLEOTIDE SEQUENCE</scope>
    <source>
        <strain evidence="7">B3-2255</strain>
    </source>
</reference>
<dbReference type="GO" id="GO:0008236">
    <property type="term" value="F:serine-type peptidase activity"/>
    <property type="evidence" value="ECO:0007669"/>
    <property type="project" value="UniProtKB-KW"/>
</dbReference>
<dbReference type="SUPFAM" id="SSF52096">
    <property type="entry name" value="ClpP/crotonase"/>
    <property type="match status" value="1"/>
</dbReference>
<dbReference type="Gene3D" id="2.30.42.10">
    <property type="match status" value="1"/>
</dbReference>
<dbReference type="PANTHER" id="PTHR32060">
    <property type="entry name" value="TAIL-SPECIFIC PROTEASE"/>
    <property type="match status" value="1"/>
</dbReference>
<dbReference type="InterPro" id="IPR004447">
    <property type="entry name" value="Peptidase_S41A"/>
</dbReference>